<organism evidence="5 7">
    <name type="scientific">Xiamenia xianingshaonis</name>
    <dbReference type="NCBI Taxonomy" id="2682776"/>
    <lineage>
        <taxon>Bacteria</taxon>
        <taxon>Bacillati</taxon>
        <taxon>Actinomycetota</taxon>
        <taxon>Coriobacteriia</taxon>
        <taxon>Eggerthellales</taxon>
        <taxon>Eggerthellaceae</taxon>
        <taxon>Xiamenia</taxon>
    </lineage>
</organism>
<evidence type="ECO:0000313" key="6">
    <source>
        <dbReference type="Proteomes" id="UP000636394"/>
    </source>
</evidence>
<dbReference type="SMART" id="SM00448">
    <property type="entry name" value="REC"/>
    <property type="match status" value="1"/>
</dbReference>
<dbReference type="PANTHER" id="PTHR35807:SF1">
    <property type="entry name" value="TRANSCRIPTIONAL REGULATOR REDD"/>
    <property type="match status" value="1"/>
</dbReference>
<dbReference type="KEGG" id="ebz:J7S26_07090"/>
<dbReference type="SUPFAM" id="SSF46894">
    <property type="entry name" value="C-terminal effector domain of the bipartite response regulators"/>
    <property type="match status" value="1"/>
</dbReference>
<dbReference type="RefSeq" id="WP_166339492.1">
    <property type="nucleotide sequence ID" value="NZ_CP072829.1"/>
</dbReference>
<evidence type="ECO:0000313" key="5">
    <source>
        <dbReference type="EMBL" id="QTU84113.1"/>
    </source>
</evidence>
<dbReference type="Gene3D" id="3.40.50.2300">
    <property type="match status" value="1"/>
</dbReference>
<evidence type="ECO:0000256" key="1">
    <source>
        <dbReference type="ARBA" id="ARBA00023125"/>
    </source>
</evidence>
<accession>A0A9E6SU54</accession>
<dbReference type="InterPro" id="IPR051677">
    <property type="entry name" value="AfsR-DnrI-RedD_regulator"/>
</dbReference>
<dbReference type="SUPFAM" id="SSF52172">
    <property type="entry name" value="CheY-like"/>
    <property type="match status" value="1"/>
</dbReference>
<protein>
    <submittedName>
        <fullName evidence="5">Response regulator</fullName>
    </submittedName>
</protein>
<keyword evidence="1" id="KW-0238">DNA-binding</keyword>
<dbReference type="InterPro" id="IPR016032">
    <property type="entry name" value="Sig_transdc_resp-reg_C-effctor"/>
</dbReference>
<dbReference type="GO" id="GO:0006355">
    <property type="term" value="P:regulation of DNA-templated transcription"/>
    <property type="evidence" value="ECO:0007669"/>
    <property type="project" value="InterPro"/>
</dbReference>
<feature type="modified residue" description="4-aspartylphosphate" evidence="2">
    <location>
        <position position="53"/>
    </location>
</feature>
<dbReference type="PANTHER" id="PTHR35807">
    <property type="entry name" value="TRANSCRIPTIONAL REGULATOR REDD-RELATED"/>
    <property type="match status" value="1"/>
</dbReference>
<dbReference type="InterPro" id="IPR036388">
    <property type="entry name" value="WH-like_DNA-bd_sf"/>
</dbReference>
<dbReference type="AlphaFoldDB" id="A0A9E6SU54"/>
<dbReference type="EMBL" id="CP072829">
    <property type="protein sequence ID" value="QTU84113.1"/>
    <property type="molecule type" value="Genomic_DNA"/>
</dbReference>
<gene>
    <name evidence="4" type="ORF">GMI68_05780</name>
    <name evidence="5" type="ORF">J7S26_07090</name>
</gene>
<dbReference type="PROSITE" id="PS50110">
    <property type="entry name" value="RESPONSE_REGULATORY"/>
    <property type="match status" value="1"/>
</dbReference>
<dbReference type="EMBL" id="WPCR01000006">
    <property type="protein sequence ID" value="NHM14278.1"/>
    <property type="molecule type" value="Genomic_DNA"/>
</dbReference>
<evidence type="ECO:0000256" key="2">
    <source>
        <dbReference type="PROSITE-ProRule" id="PRU00169"/>
    </source>
</evidence>
<feature type="domain" description="Response regulatory" evidence="3">
    <location>
        <begin position="2"/>
        <end position="116"/>
    </location>
</feature>
<dbReference type="GO" id="GO:0000160">
    <property type="term" value="P:phosphorelay signal transduction system"/>
    <property type="evidence" value="ECO:0007669"/>
    <property type="project" value="InterPro"/>
</dbReference>
<evidence type="ECO:0000313" key="7">
    <source>
        <dbReference type="Proteomes" id="UP000671910"/>
    </source>
</evidence>
<dbReference type="Proteomes" id="UP000636394">
    <property type="component" value="Unassembled WGS sequence"/>
</dbReference>
<name>A0A9E6SU54_9ACTN</name>
<keyword evidence="2" id="KW-0597">Phosphoprotein</keyword>
<evidence type="ECO:0000259" key="3">
    <source>
        <dbReference type="PROSITE" id="PS50110"/>
    </source>
</evidence>
<dbReference type="InterPro" id="IPR001789">
    <property type="entry name" value="Sig_transdc_resp-reg_receiver"/>
</dbReference>
<dbReference type="Pfam" id="PF00072">
    <property type="entry name" value="Response_reg"/>
    <property type="match status" value="1"/>
</dbReference>
<dbReference type="GO" id="GO:0003677">
    <property type="term" value="F:DNA binding"/>
    <property type="evidence" value="ECO:0007669"/>
    <property type="project" value="UniProtKB-KW"/>
</dbReference>
<proteinExistence type="predicted"/>
<dbReference type="Gene3D" id="1.10.10.10">
    <property type="entry name" value="Winged helix-like DNA-binding domain superfamily/Winged helix DNA-binding domain"/>
    <property type="match status" value="1"/>
</dbReference>
<dbReference type="InterPro" id="IPR011006">
    <property type="entry name" value="CheY-like_superfamily"/>
</dbReference>
<dbReference type="Proteomes" id="UP000671910">
    <property type="component" value="Chromosome"/>
</dbReference>
<keyword evidence="6" id="KW-1185">Reference proteome</keyword>
<reference evidence="5" key="2">
    <citation type="submission" date="2021-04" db="EMBL/GenBank/DDBJ databases">
        <title>Novel species in family Eggerthellaceae.</title>
        <authorList>
            <person name="Zhang G."/>
        </authorList>
    </citation>
    <scope>NUCLEOTIDE SEQUENCE</scope>
    <source>
        <strain evidence="5">Zg-886</strain>
    </source>
</reference>
<evidence type="ECO:0000313" key="4">
    <source>
        <dbReference type="EMBL" id="NHM14278.1"/>
    </source>
</evidence>
<sequence>MKTLIVDDKQLAARQLADVVSNIDEQTTVEIALSADEALEKLEDESFDVVFLDIEMPQVDGFECALRIKEKWPVTNIVFVTGHPAYALEAHGLFPSGFLLKPATEADVREVLAHLRNPVAREDRGMRVQCFGNFEVFIDGKPARFERSKTKELLAYLIDRRGAFCTMGELVAVLWDDGRDTTSRRTQVRTFIHDLRTTLSQAGAEDVLVRARGAAAIKRDAVNCDYYDFLKADLAAVNQYHGEYMAQYSWAEITTAWLSSATYL</sequence>
<reference evidence="4 6" key="1">
    <citation type="submission" date="2019-11" db="EMBL/GenBank/DDBJ databases">
        <title>Eggerthellaceae novel genus isolated from the rectal contents of marmort.</title>
        <authorList>
            <person name="Zhang G."/>
        </authorList>
    </citation>
    <scope>NUCLEOTIDE SEQUENCE [LARGE SCALE GENOMIC DNA]</scope>
    <source>
        <strain evidence="4">Zg-886</strain>
        <strain evidence="6">zg-886</strain>
    </source>
</reference>